<reference evidence="2" key="2">
    <citation type="journal article" date="2022" name="Res Sq">
        <title>Comparative Genomics Reveals Insights into the Divergent Evolution of Astigmatic Mites and Household Pest Adaptations.</title>
        <authorList>
            <person name="Xiong Q."/>
            <person name="Wan A.T.-Y."/>
            <person name="Liu X.-Y."/>
            <person name="Fung C.S.-H."/>
            <person name="Xiao X."/>
            <person name="Malainual N."/>
            <person name="Hou J."/>
            <person name="Wang L."/>
            <person name="Wang M."/>
            <person name="Yang K."/>
            <person name="Cui Y."/>
            <person name="Leung E."/>
            <person name="Nong W."/>
            <person name="Shin S.-K."/>
            <person name="Au S."/>
            <person name="Jeong K.Y."/>
            <person name="Chew F.T."/>
            <person name="Hui J."/>
            <person name="Leung T.F."/>
            <person name="Tungtrongchitr A."/>
            <person name="Zhong N."/>
            <person name="Liu Z."/>
            <person name="Tsui S."/>
        </authorList>
    </citation>
    <scope>NUCLEOTIDE SEQUENCE</scope>
    <source>
        <strain evidence="2">Derf</strain>
        <tissue evidence="2">Whole organism</tissue>
    </source>
</reference>
<keyword evidence="3" id="KW-1185">Reference proteome</keyword>
<evidence type="ECO:0000313" key="3">
    <source>
        <dbReference type="Proteomes" id="UP000790347"/>
    </source>
</evidence>
<dbReference type="AlphaFoldDB" id="A0A922I9P7"/>
<dbReference type="EMBL" id="ASGP02000001">
    <property type="protein sequence ID" value="KAH9527524.1"/>
    <property type="molecule type" value="Genomic_DNA"/>
</dbReference>
<proteinExistence type="predicted"/>
<accession>A0A922I9P7</accession>
<reference evidence="2" key="1">
    <citation type="submission" date="2013-05" db="EMBL/GenBank/DDBJ databases">
        <authorList>
            <person name="Yim A.K.Y."/>
            <person name="Chan T.F."/>
            <person name="Ji K.M."/>
            <person name="Liu X.Y."/>
            <person name="Zhou J.W."/>
            <person name="Li R.Q."/>
            <person name="Yang K.Y."/>
            <person name="Li J."/>
            <person name="Li M."/>
            <person name="Law P.T.W."/>
            <person name="Wu Y.L."/>
            <person name="Cai Z.L."/>
            <person name="Qin H."/>
            <person name="Bao Y."/>
            <person name="Leung R.K.K."/>
            <person name="Ng P.K.S."/>
            <person name="Zou J."/>
            <person name="Zhong X.J."/>
            <person name="Ran P.X."/>
            <person name="Zhong N.S."/>
            <person name="Liu Z.G."/>
            <person name="Tsui S.K.W."/>
        </authorList>
    </citation>
    <scope>NUCLEOTIDE SEQUENCE</scope>
    <source>
        <strain evidence="2">Derf</strain>
        <tissue evidence="2">Whole organism</tissue>
    </source>
</reference>
<protein>
    <submittedName>
        <fullName evidence="2">Uncharacterized protein</fullName>
    </submittedName>
</protein>
<feature type="region of interest" description="Disordered" evidence="1">
    <location>
        <begin position="1"/>
        <end position="35"/>
    </location>
</feature>
<sequence>MNELGRKIKNSQSPINQYGLISNSGKQQQQQQQQNVLIDSTMGEKRKENIFDNQRFQTSF</sequence>
<evidence type="ECO:0000313" key="2">
    <source>
        <dbReference type="EMBL" id="KAH9527524.1"/>
    </source>
</evidence>
<name>A0A922I9P7_DERFA</name>
<gene>
    <name evidence="2" type="ORF">DERF_001534</name>
</gene>
<evidence type="ECO:0000256" key="1">
    <source>
        <dbReference type="SAM" id="MobiDB-lite"/>
    </source>
</evidence>
<comment type="caution">
    <text evidence="2">The sequence shown here is derived from an EMBL/GenBank/DDBJ whole genome shotgun (WGS) entry which is preliminary data.</text>
</comment>
<organism evidence="2 3">
    <name type="scientific">Dermatophagoides farinae</name>
    <name type="common">American house dust mite</name>
    <dbReference type="NCBI Taxonomy" id="6954"/>
    <lineage>
        <taxon>Eukaryota</taxon>
        <taxon>Metazoa</taxon>
        <taxon>Ecdysozoa</taxon>
        <taxon>Arthropoda</taxon>
        <taxon>Chelicerata</taxon>
        <taxon>Arachnida</taxon>
        <taxon>Acari</taxon>
        <taxon>Acariformes</taxon>
        <taxon>Sarcoptiformes</taxon>
        <taxon>Astigmata</taxon>
        <taxon>Psoroptidia</taxon>
        <taxon>Analgoidea</taxon>
        <taxon>Pyroglyphidae</taxon>
        <taxon>Dermatophagoidinae</taxon>
        <taxon>Dermatophagoides</taxon>
    </lineage>
</organism>
<feature type="compositionally biased region" description="Polar residues" evidence="1">
    <location>
        <begin position="10"/>
        <end position="26"/>
    </location>
</feature>
<dbReference type="Proteomes" id="UP000790347">
    <property type="component" value="Unassembled WGS sequence"/>
</dbReference>